<dbReference type="PROSITE" id="PS50097">
    <property type="entry name" value="BTB"/>
    <property type="match status" value="1"/>
</dbReference>
<name>A0A9P3G6R0_9APHY</name>
<feature type="compositionally biased region" description="Low complexity" evidence="1">
    <location>
        <begin position="360"/>
        <end position="379"/>
    </location>
</feature>
<evidence type="ECO:0000256" key="1">
    <source>
        <dbReference type="SAM" id="MobiDB-lite"/>
    </source>
</evidence>
<accession>A0A9P3G6R0</accession>
<dbReference type="Gene3D" id="3.30.710.10">
    <property type="entry name" value="Potassium Channel Kv1.1, Chain A"/>
    <property type="match status" value="1"/>
</dbReference>
<feature type="region of interest" description="Disordered" evidence="1">
    <location>
        <begin position="1"/>
        <end position="33"/>
    </location>
</feature>
<dbReference type="OrthoDB" id="3036049at2759"/>
<dbReference type="EMBL" id="BPQB01000010">
    <property type="protein sequence ID" value="GJE88560.1"/>
    <property type="molecule type" value="Genomic_DNA"/>
</dbReference>
<feature type="region of interest" description="Disordered" evidence="1">
    <location>
        <begin position="359"/>
        <end position="398"/>
    </location>
</feature>
<feature type="compositionally biased region" description="Pro residues" evidence="1">
    <location>
        <begin position="380"/>
        <end position="398"/>
    </location>
</feature>
<dbReference type="InterPro" id="IPR000210">
    <property type="entry name" value="BTB/POZ_dom"/>
</dbReference>
<dbReference type="AlphaFoldDB" id="A0A9P3G6R0"/>
<feature type="domain" description="BTB" evidence="2">
    <location>
        <begin position="50"/>
        <end position="122"/>
    </location>
</feature>
<reference evidence="3 4" key="1">
    <citation type="submission" date="2021-08" db="EMBL/GenBank/DDBJ databases">
        <title>Draft Genome Sequence of Phanerochaete sordida strain YK-624.</title>
        <authorList>
            <person name="Mori T."/>
            <person name="Dohra H."/>
            <person name="Suzuki T."/>
            <person name="Kawagishi H."/>
            <person name="Hirai H."/>
        </authorList>
    </citation>
    <scope>NUCLEOTIDE SEQUENCE [LARGE SCALE GENOMIC DNA]</scope>
    <source>
        <strain evidence="3 4">YK-624</strain>
    </source>
</reference>
<evidence type="ECO:0000313" key="4">
    <source>
        <dbReference type="Proteomes" id="UP000703269"/>
    </source>
</evidence>
<sequence>MPASTRSRRSHTDADSTPNKKRKLEPEEPQAVPAAAPELPARGEFWFDEGNVVVAAVPADAAHGRSFKVHSGVLGLHSEVFRRLLDGPALAQLAEKSEGCPVLRTDDDGRDLGDMLDIIYRGGKSDWLDCQRPPINYTDFRAVVRIAVKYEVEEIVKEAKYRLSRIFCTDNIQNWCPDLQPEGDKTPIIHDETDCIDLIHLVRALDIPSILPLVLYACCNIDQLEKVAKGVEYEEELVRLNDDDMETYLIGRRALVDAATTVMRTIVEFSINSSRPSPACKVSSQCRLAFETLTLAAVDAGWFQDPSAIGSLEVWLNEQQVLPNSKPCASCDASLRKTINERRQEAWCELGTIFDVPEWPAGQAAAQEDAGAAQAAPPAQAQPPSAPQPAQNPPAPVK</sequence>
<gene>
    <name evidence="3" type="ORF">PsYK624_046430</name>
</gene>
<proteinExistence type="predicted"/>
<evidence type="ECO:0000313" key="3">
    <source>
        <dbReference type="EMBL" id="GJE88560.1"/>
    </source>
</evidence>
<dbReference type="CDD" id="cd18186">
    <property type="entry name" value="BTB_POZ_ZBTB_KLHL-like"/>
    <property type="match status" value="1"/>
</dbReference>
<protein>
    <recommendedName>
        <fullName evidence="2">BTB domain-containing protein</fullName>
    </recommendedName>
</protein>
<evidence type="ECO:0000259" key="2">
    <source>
        <dbReference type="PROSITE" id="PS50097"/>
    </source>
</evidence>
<dbReference type="Proteomes" id="UP000703269">
    <property type="component" value="Unassembled WGS sequence"/>
</dbReference>
<comment type="caution">
    <text evidence="3">The sequence shown here is derived from an EMBL/GenBank/DDBJ whole genome shotgun (WGS) entry which is preliminary data.</text>
</comment>
<dbReference type="InterPro" id="IPR011333">
    <property type="entry name" value="SKP1/BTB/POZ_sf"/>
</dbReference>
<organism evidence="3 4">
    <name type="scientific">Phanerochaete sordida</name>
    <dbReference type="NCBI Taxonomy" id="48140"/>
    <lineage>
        <taxon>Eukaryota</taxon>
        <taxon>Fungi</taxon>
        <taxon>Dikarya</taxon>
        <taxon>Basidiomycota</taxon>
        <taxon>Agaricomycotina</taxon>
        <taxon>Agaricomycetes</taxon>
        <taxon>Polyporales</taxon>
        <taxon>Phanerochaetaceae</taxon>
        <taxon>Phanerochaete</taxon>
    </lineage>
</organism>
<keyword evidence="4" id="KW-1185">Reference proteome</keyword>